<accession>A0A1I4HUF2</accession>
<keyword evidence="2" id="KW-1185">Reference proteome</keyword>
<evidence type="ECO:0000313" key="2">
    <source>
        <dbReference type="Proteomes" id="UP000199470"/>
    </source>
</evidence>
<organism evidence="1 2">
    <name type="scientific">Rugamonas rubra</name>
    <dbReference type="NCBI Taxonomy" id="758825"/>
    <lineage>
        <taxon>Bacteria</taxon>
        <taxon>Pseudomonadati</taxon>
        <taxon>Pseudomonadota</taxon>
        <taxon>Betaproteobacteria</taxon>
        <taxon>Burkholderiales</taxon>
        <taxon>Oxalobacteraceae</taxon>
        <taxon>Telluria group</taxon>
        <taxon>Rugamonas</taxon>
    </lineage>
</organism>
<name>A0A1I4HUF2_9BURK</name>
<gene>
    <name evidence="1" type="ORF">SAMN02982985_00243</name>
</gene>
<proteinExistence type="predicted"/>
<dbReference type="AlphaFoldDB" id="A0A1I4HUF2"/>
<sequence length="53" mass="5552">MIIAIVNQAGARRRGLVANKLAVLRTRSGRKVPLADAFDCGQGRCACAAARAI</sequence>
<evidence type="ECO:0000313" key="1">
    <source>
        <dbReference type="EMBL" id="SFL45799.1"/>
    </source>
</evidence>
<dbReference type="EMBL" id="FOTW01000004">
    <property type="protein sequence ID" value="SFL45799.1"/>
    <property type="molecule type" value="Genomic_DNA"/>
</dbReference>
<dbReference type="Proteomes" id="UP000199470">
    <property type="component" value="Unassembled WGS sequence"/>
</dbReference>
<protein>
    <submittedName>
        <fullName evidence="1">Uncharacterized protein</fullName>
    </submittedName>
</protein>
<dbReference type="RefSeq" id="WP_174900375.1">
    <property type="nucleotide sequence ID" value="NZ_FOTW01000004.1"/>
</dbReference>
<reference evidence="1 2" key="1">
    <citation type="submission" date="2016-10" db="EMBL/GenBank/DDBJ databases">
        <authorList>
            <person name="de Groot N.N."/>
        </authorList>
    </citation>
    <scope>NUCLEOTIDE SEQUENCE [LARGE SCALE GENOMIC DNA]</scope>
    <source>
        <strain evidence="1 2">ATCC 43154</strain>
    </source>
</reference>